<protein>
    <recommendedName>
        <fullName evidence="8">ABC-type dipeptide transporter</fullName>
        <ecNumber evidence="8">7.4.2.9</ecNumber>
    </recommendedName>
</protein>
<geneLocation type="plasmid" evidence="11 12">
    <name>pHS1</name>
</geneLocation>
<feature type="domain" description="ABC transporter" evidence="10">
    <location>
        <begin position="4"/>
        <end position="248"/>
    </location>
</feature>
<dbReference type="AlphaFoldDB" id="W0I402"/>
<dbReference type="InterPro" id="IPR017871">
    <property type="entry name" value="ABC_transporter-like_CS"/>
</dbReference>
<dbReference type="GO" id="GO:0055085">
    <property type="term" value="P:transmembrane transport"/>
    <property type="evidence" value="ECO:0007669"/>
    <property type="project" value="UniProtKB-ARBA"/>
</dbReference>
<dbReference type="InterPro" id="IPR003439">
    <property type="entry name" value="ABC_transporter-like_ATP-bd"/>
</dbReference>
<dbReference type="PROSITE" id="PS00211">
    <property type="entry name" value="ABC_TRANSPORTER_1"/>
    <property type="match status" value="2"/>
</dbReference>
<comment type="similarity">
    <text evidence="2">Belongs to the ABC transporter superfamily.</text>
</comment>
<keyword evidence="7" id="KW-0472">Membrane</keyword>
<evidence type="ECO:0000259" key="10">
    <source>
        <dbReference type="PROSITE" id="PS50893"/>
    </source>
</evidence>
<evidence type="ECO:0000256" key="5">
    <source>
        <dbReference type="ARBA" id="ARBA00022741"/>
    </source>
</evidence>
<dbReference type="SUPFAM" id="SSF52540">
    <property type="entry name" value="P-loop containing nucleoside triphosphate hydrolases"/>
    <property type="match status" value="2"/>
</dbReference>
<dbReference type="GO" id="GO:0015833">
    <property type="term" value="P:peptide transport"/>
    <property type="evidence" value="ECO:0007669"/>
    <property type="project" value="InterPro"/>
</dbReference>
<name>W0I402_9GAMM</name>
<dbReference type="OrthoDB" id="9784450at2"/>
<comment type="subcellular location">
    <subcellularLocation>
        <location evidence="1">Cell inner membrane</location>
        <topology evidence="1">Peripheral membrane protein</topology>
    </subcellularLocation>
</comment>
<dbReference type="NCBIfam" id="NF007739">
    <property type="entry name" value="PRK10419.1"/>
    <property type="match status" value="2"/>
</dbReference>
<dbReference type="CDD" id="cd03257">
    <property type="entry name" value="ABC_NikE_OppD_transporters"/>
    <property type="match status" value="2"/>
</dbReference>
<dbReference type="Pfam" id="PF08352">
    <property type="entry name" value="oligo_HPY"/>
    <property type="match status" value="2"/>
</dbReference>
<organism evidence="11 12">
    <name type="scientific">Sodalis praecaptivus</name>
    <dbReference type="NCBI Taxonomy" id="1239307"/>
    <lineage>
        <taxon>Bacteria</taxon>
        <taxon>Pseudomonadati</taxon>
        <taxon>Pseudomonadota</taxon>
        <taxon>Gammaproteobacteria</taxon>
        <taxon>Enterobacterales</taxon>
        <taxon>Bruguierivoracaceae</taxon>
        <taxon>Sodalis</taxon>
    </lineage>
</organism>
<evidence type="ECO:0000256" key="9">
    <source>
        <dbReference type="ARBA" id="ARBA00047356"/>
    </source>
</evidence>
<dbReference type="FunFam" id="3.40.50.300:FF:000016">
    <property type="entry name" value="Oligopeptide ABC transporter ATP-binding component"/>
    <property type="match status" value="1"/>
</dbReference>
<evidence type="ECO:0000256" key="3">
    <source>
        <dbReference type="ARBA" id="ARBA00022448"/>
    </source>
</evidence>
<accession>W0I402</accession>
<dbReference type="Proteomes" id="UP000019028">
    <property type="component" value="Plasmid pHS1"/>
</dbReference>
<keyword evidence="11" id="KW-0614">Plasmid</keyword>
<evidence type="ECO:0000256" key="2">
    <source>
        <dbReference type="ARBA" id="ARBA00005417"/>
    </source>
</evidence>
<comment type="catalytic activity">
    <reaction evidence="9">
        <text>a dipeptide(out) + ATP + H2O = a dipeptide(in) + ADP + phosphate + H(+)</text>
        <dbReference type="Rhea" id="RHEA:23120"/>
        <dbReference type="ChEBI" id="CHEBI:15377"/>
        <dbReference type="ChEBI" id="CHEBI:15378"/>
        <dbReference type="ChEBI" id="CHEBI:30616"/>
        <dbReference type="ChEBI" id="CHEBI:43474"/>
        <dbReference type="ChEBI" id="CHEBI:90799"/>
        <dbReference type="ChEBI" id="CHEBI:456216"/>
        <dbReference type="EC" id="7.4.2.9"/>
    </reaction>
</comment>
<evidence type="ECO:0000313" key="11">
    <source>
        <dbReference type="EMBL" id="AHF79200.1"/>
    </source>
</evidence>
<evidence type="ECO:0000313" key="12">
    <source>
        <dbReference type="Proteomes" id="UP000019028"/>
    </source>
</evidence>
<reference evidence="11 12" key="1">
    <citation type="journal article" date="2014" name="Genome Biol. Evol.">
        <title>Genome degeneration and adaptation in a nascent stage of symbiosis.</title>
        <authorList>
            <person name="Oakeson K.F."/>
            <person name="Gil R."/>
            <person name="Clayton A.L."/>
            <person name="Dunn D.M."/>
            <person name="von Niederhausern A.C."/>
            <person name="Hamil C."/>
            <person name="Aoyagi A."/>
            <person name="Duval B."/>
            <person name="Baca A."/>
            <person name="Silva F.J."/>
            <person name="Vallier A."/>
            <person name="Jackson D.G."/>
            <person name="Latorre A."/>
            <person name="Weiss R.B."/>
            <person name="Heddi A."/>
            <person name="Moya A."/>
            <person name="Dale C."/>
        </authorList>
    </citation>
    <scope>NUCLEOTIDE SEQUENCE [LARGE SCALE GENOMIC DNA]</scope>
    <source>
        <strain evidence="11 12">HS1</strain>
        <plasmid evidence="12">Plasmid pHS1</plasmid>
    </source>
</reference>
<dbReference type="KEGG" id="sod:Sant_P0154"/>
<dbReference type="NCBIfam" id="NF008453">
    <property type="entry name" value="PRK11308.1"/>
    <property type="match status" value="2"/>
</dbReference>
<keyword evidence="3" id="KW-0813">Transport</keyword>
<sequence>MSLLEVRDLRIGFSGKTRVQGVSFQLEAHEKVALVGESGSGKSITAMSLLHLMPGAQVAGEARFAGENLLTLKPAQIRAISGRDIAMIFQEPMTALNPLKTVGEQIAESYRLHGGITGRDAWQRAVEGLRETGIAEPEQRAYAYPHQLSGGQRQRVMIAMALAGEPQLLLADEPTTALDVTLRQQILALLTQLQQRNGMAILLITHDLHLVRRFADRVLVMENGVLVEDAPTERLFRSPAHPYTRKLLSSQPTRRVEPVAASVNQAPPQLLAKGVRIRYPRINRGMAHWLRPGWHQAVNNATLELRKGQTVGIIGESGSGKTSLANAVLGLIGHQGTLLVDGVSWAQARQGGATTRKVQRRKIQAVFQDPYSSLSPRLTIEQIIGEGLQYHFPHLSAAERRGRILARLDEVSLHPAQFPGLLQRHPHEFSGGQRQRIAIARALIVEPDILVLDEPTSALDVTVQKQVVELLQQLQRDRGLSYLIITHDVAVVAAMAHHVLVMKAGDVVEEGEALRLLSAPRHPYTRTLVEAAQALPRLALPAA</sequence>
<evidence type="ECO:0000256" key="6">
    <source>
        <dbReference type="ARBA" id="ARBA00022840"/>
    </source>
</evidence>
<keyword evidence="5" id="KW-0547">Nucleotide-binding</keyword>
<dbReference type="InterPro" id="IPR013563">
    <property type="entry name" value="Oligopep_ABC_C"/>
</dbReference>
<dbReference type="PANTHER" id="PTHR43297">
    <property type="entry name" value="OLIGOPEPTIDE TRANSPORT ATP-BINDING PROTEIN APPD"/>
    <property type="match status" value="1"/>
</dbReference>
<dbReference type="InterPro" id="IPR050388">
    <property type="entry name" value="ABC_Ni/Peptide_Import"/>
</dbReference>
<dbReference type="PROSITE" id="PS50893">
    <property type="entry name" value="ABC_TRANSPORTER_2"/>
    <property type="match status" value="2"/>
</dbReference>
<keyword evidence="12" id="KW-1185">Reference proteome</keyword>
<keyword evidence="6" id="KW-0067">ATP-binding</keyword>
<evidence type="ECO:0000256" key="7">
    <source>
        <dbReference type="ARBA" id="ARBA00023136"/>
    </source>
</evidence>
<dbReference type="EC" id="7.4.2.9" evidence="8"/>
<dbReference type="InterPro" id="IPR003593">
    <property type="entry name" value="AAA+_ATPase"/>
</dbReference>
<evidence type="ECO:0000256" key="8">
    <source>
        <dbReference type="ARBA" id="ARBA00038852"/>
    </source>
</evidence>
<proteinExistence type="inferred from homology"/>
<dbReference type="RefSeq" id="WP_025424327.1">
    <property type="nucleotide sequence ID" value="NZ_CP006570.1"/>
</dbReference>
<gene>
    <name evidence="11" type="ORF">Sant_P0154</name>
</gene>
<dbReference type="SMART" id="SM00382">
    <property type="entry name" value="AAA"/>
    <property type="match status" value="2"/>
</dbReference>
<dbReference type="GO" id="GO:0005886">
    <property type="term" value="C:plasma membrane"/>
    <property type="evidence" value="ECO:0007669"/>
    <property type="project" value="UniProtKB-SubCell"/>
</dbReference>
<dbReference type="EMBL" id="CP006570">
    <property type="protein sequence ID" value="AHF79200.1"/>
    <property type="molecule type" value="Genomic_DNA"/>
</dbReference>
<evidence type="ECO:0000256" key="4">
    <source>
        <dbReference type="ARBA" id="ARBA00022475"/>
    </source>
</evidence>
<feature type="domain" description="ABC transporter" evidence="10">
    <location>
        <begin position="277"/>
        <end position="529"/>
    </location>
</feature>
<dbReference type="Pfam" id="PF00005">
    <property type="entry name" value="ABC_tran"/>
    <property type="match status" value="2"/>
</dbReference>
<dbReference type="PANTHER" id="PTHR43297:SF2">
    <property type="entry name" value="DIPEPTIDE TRANSPORT ATP-BINDING PROTEIN DPPD"/>
    <property type="match status" value="1"/>
</dbReference>
<keyword evidence="4" id="KW-1003">Cell membrane</keyword>
<dbReference type="PATRIC" id="fig|1239307.3.peg.4690"/>
<dbReference type="HOGENOM" id="CLU_000604_86_2_6"/>
<dbReference type="GO" id="GO:0016887">
    <property type="term" value="F:ATP hydrolysis activity"/>
    <property type="evidence" value="ECO:0007669"/>
    <property type="project" value="InterPro"/>
</dbReference>
<dbReference type="Gene3D" id="3.40.50.300">
    <property type="entry name" value="P-loop containing nucleotide triphosphate hydrolases"/>
    <property type="match status" value="2"/>
</dbReference>
<dbReference type="InterPro" id="IPR027417">
    <property type="entry name" value="P-loop_NTPase"/>
</dbReference>
<dbReference type="GO" id="GO:0005524">
    <property type="term" value="F:ATP binding"/>
    <property type="evidence" value="ECO:0007669"/>
    <property type="project" value="UniProtKB-KW"/>
</dbReference>
<evidence type="ECO:0000256" key="1">
    <source>
        <dbReference type="ARBA" id="ARBA00004417"/>
    </source>
</evidence>